<dbReference type="Pfam" id="PF02826">
    <property type="entry name" value="2-Hacid_dh_C"/>
    <property type="match status" value="1"/>
</dbReference>
<evidence type="ECO:0000313" key="8">
    <source>
        <dbReference type="Proteomes" id="UP000636010"/>
    </source>
</evidence>
<dbReference type="SUPFAM" id="SSF51735">
    <property type="entry name" value="NAD(P)-binding Rossmann-fold domains"/>
    <property type="match status" value="1"/>
</dbReference>
<dbReference type="InterPro" id="IPR006139">
    <property type="entry name" value="D-isomer_2_OHA_DH_cat_dom"/>
</dbReference>
<dbReference type="InterPro" id="IPR050857">
    <property type="entry name" value="D-2-hydroxyacid_DH"/>
</dbReference>
<dbReference type="Gene3D" id="3.40.50.720">
    <property type="entry name" value="NAD(P)-binding Rossmann-like Domain"/>
    <property type="match status" value="2"/>
</dbReference>
<keyword evidence="3" id="KW-0520">NAD</keyword>
<dbReference type="Pfam" id="PF00389">
    <property type="entry name" value="2-Hacid_dh"/>
    <property type="match status" value="1"/>
</dbReference>
<keyword evidence="2 4" id="KW-0560">Oxidoreductase</keyword>
<keyword evidence="8" id="KW-1185">Reference proteome</keyword>
<evidence type="ECO:0000313" key="7">
    <source>
        <dbReference type="EMBL" id="GGC56500.1"/>
    </source>
</evidence>
<dbReference type="InterPro" id="IPR006140">
    <property type="entry name" value="D-isomer_DH_NAD-bd"/>
</dbReference>
<proteinExistence type="inferred from homology"/>
<organism evidence="7 8">
    <name type="scientific">Marivirga lumbricoides</name>
    <dbReference type="NCBI Taxonomy" id="1046115"/>
    <lineage>
        <taxon>Bacteria</taxon>
        <taxon>Pseudomonadati</taxon>
        <taxon>Bacteroidota</taxon>
        <taxon>Cytophagia</taxon>
        <taxon>Cytophagales</taxon>
        <taxon>Marivirgaceae</taxon>
        <taxon>Marivirga</taxon>
    </lineage>
</organism>
<dbReference type="RefSeq" id="WP_188467885.1">
    <property type="nucleotide sequence ID" value="NZ_BAABHU010000029.1"/>
</dbReference>
<evidence type="ECO:0000256" key="2">
    <source>
        <dbReference type="ARBA" id="ARBA00023002"/>
    </source>
</evidence>
<feature type="domain" description="D-isomer specific 2-hydroxyacid dehydrogenase catalytic" evidence="5">
    <location>
        <begin position="3"/>
        <end position="306"/>
    </location>
</feature>
<dbReference type="PANTHER" id="PTHR42789">
    <property type="entry name" value="D-ISOMER SPECIFIC 2-HYDROXYACID DEHYDROGENASE FAMILY PROTEIN (AFU_ORTHOLOGUE AFUA_6G10090)"/>
    <property type="match status" value="1"/>
</dbReference>
<feature type="domain" description="D-isomer specific 2-hydroxyacid dehydrogenase NAD-binding" evidence="6">
    <location>
        <begin position="106"/>
        <end position="286"/>
    </location>
</feature>
<reference evidence="8" key="1">
    <citation type="journal article" date="2019" name="Int. J. Syst. Evol. Microbiol.">
        <title>The Global Catalogue of Microorganisms (GCM) 10K type strain sequencing project: providing services to taxonomists for standard genome sequencing and annotation.</title>
        <authorList>
            <consortium name="The Broad Institute Genomics Platform"/>
            <consortium name="The Broad Institute Genome Sequencing Center for Infectious Disease"/>
            <person name="Wu L."/>
            <person name="Ma J."/>
        </authorList>
    </citation>
    <scope>NUCLEOTIDE SEQUENCE [LARGE SCALE GENOMIC DNA]</scope>
    <source>
        <strain evidence="8">CGMCC 1.10832</strain>
    </source>
</reference>
<dbReference type="PANTHER" id="PTHR42789:SF1">
    <property type="entry name" value="D-ISOMER SPECIFIC 2-HYDROXYACID DEHYDROGENASE FAMILY PROTEIN (AFU_ORTHOLOGUE AFUA_6G10090)"/>
    <property type="match status" value="1"/>
</dbReference>
<dbReference type="Proteomes" id="UP000636010">
    <property type="component" value="Unassembled WGS sequence"/>
</dbReference>
<sequence>MKVLIIDKMHESIQPLLSAIGVQVDYQPEIDRNKIIETISAYNGIIVRSKTNIDAEILQHADKLQFVARAGAGVDNVDLEVLNKRNIILLNAPEGNRDALAEHCIGILLTLLNRIHLSDQEVRAGKWDREGNRGVELMGKTVGLLGYGYMGEAFAKRLQAFGCKIIAFDQEKKGFGNEYVKEVSFEDIQKETQVLSLHIPLNKENRALANKKWLSDFKQLEYIVNTSRGEVLVLEDLVEMLKSGVIKGAALDVLENEKINKLHGLQQQVFEELIKLPQVVLTPHVAGWTHESYKKINEILAEKIQNLYFKK</sequence>
<accession>A0ABQ1N7A5</accession>
<name>A0ABQ1N7A5_9BACT</name>
<comment type="similarity">
    <text evidence="1 4">Belongs to the D-isomer specific 2-hydroxyacid dehydrogenase family.</text>
</comment>
<comment type="caution">
    <text evidence="7">The sequence shown here is derived from an EMBL/GenBank/DDBJ whole genome shotgun (WGS) entry which is preliminary data.</text>
</comment>
<dbReference type="EMBL" id="BMEC01000029">
    <property type="protein sequence ID" value="GGC56500.1"/>
    <property type="molecule type" value="Genomic_DNA"/>
</dbReference>
<dbReference type="InterPro" id="IPR036291">
    <property type="entry name" value="NAD(P)-bd_dom_sf"/>
</dbReference>
<evidence type="ECO:0000256" key="4">
    <source>
        <dbReference type="RuleBase" id="RU003719"/>
    </source>
</evidence>
<protein>
    <submittedName>
        <fullName evidence="7">2-hydroxyacid dehydrogenase</fullName>
    </submittedName>
</protein>
<evidence type="ECO:0000259" key="5">
    <source>
        <dbReference type="Pfam" id="PF00389"/>
    </source>
</evidence>
<evidence type="ECO:0000256" key="3">
    <source>
        <dbReference type="ARBA" id="ARBA00023027"/>
    </source>
</evidence>
<dbReference type="SUPFAM" id="SSF52283">
    <property type="entry name" value="Formate/glycerate dehydrogenase catalytic domain-like"/>
    <property type="match status" value="1"/>
</dbReference>
<evidence type="ECO:0000256" key="1">
    <source>
        <dbReference type="ARBA" id="ARBA00005854"/>
    </source>
</evidence>
<evidence type="ECO:0000259" key="6">
    <source>
        <dbReference type="Pfam" id="PF02826"/>
    </source>
</evidence>
<gene>
    <name evidence="7" type="ORF">GCM10011506_47760</name>
</gene>